<gene>
    <name evidence="1" type="ORF">DC487_09515</name>
</gene>
<name>A0A2T8HI85_9SPHI</name>
<accession>A0A2T8HI85</accession>
<protein>
    <submittedName>
        <fullName evidence="1">Uncharacterized protein</fullName>
    </submittedName>
</protein>
<reference evidence="1 2" key="1">
    <citation type="submission" date="2018-04" db="EMBL/GenBank/DDBJ databases">
        <title>Sphingobacterium cortibacter sp. nov.</title>
        <authorList>
            <person name="Li Y."/>
        </authorList>
    </citation>
    <scope>NUCLEOTIDE SEQUENCE [LARGE SCALE GENOMIC DNA]</scope>
    <source>
        <strain evidence="1 2">2c-3</strain>
    </source>
</reference>
<dbReference type="OrthoDB" id="692440at2"/>
<keyword evidence="2" id="KW-1185">Reference proteome</keyword>
<comment type="caution">
    <text evidence="1">The sequence shown here is derived from an EMBL/GenBank/DDBJ whole genome shotgun (WGS) entry which is preliminary data.</text>
</comment>
<evidence type="ECO:0000313" key="1">
    <source>
        <dbReference type="EMBL" id="PVH25157.1"/>
    </source>
</evidence>
<dbReference type="EMBL" id="QDKG01000003">
    <property type="protein sequence ID" value="PVH25157.1"/>
    <property type="molecule type" value="Genomic_DNA"/>
</dbReference>
<sequence>MIFKVSEALNIDANTDPRNVRDLTTTTAGASKNIPRSENGFSIDFSTNQDAIKSTSIPKELSDDRSTTINRAAQPMQTGYTYRLLLYNKANGQLWRTSQGSAGSPLSIDGQKGESYLWYAYSYNNSDQLPEPTNASNPTVETAISKDFLYASGEISIPANSEVDYNLGITFQHRVTQVRVKIDASVLARFARIDNLNASFDNSNYIKKGIFDIKNNQINSITVVPTETIFNAPSSTHIWETSYYTVDPDAVSSYKIVINDLPVKFDEVSEDISVRNLATYYGVANKPNFTSNFTSPAFGQRLSSILNLNYQVAPLRILHVSNNTSFGYALQQGPSWDFLNSKVNFGDLPESVIKMGSWAVGQGSWSGGNQADNKSQNWLLFSATTAFDNQLTNRLSATNTTNRPDIVILGYDMISIRPAVAQALNNYLNDKGVVIMMLQDAANANTQSFFNTMFGVSNIGTNSSGTAGAMYPIEGTNPNDEILNGPFGDVRGRHWGEDAGTTLGITNLPLSQITVYSYGNAINRSSVASRVTMFKHNTKHFFYIGDGGFVSYNGGSSNTICPFNYDAVAKRPLPKSYGNSGNGYAAGSFGAYNSMLIANVMAWAVEKAELNGVRTWKYAGPPTP</sequence>
<organism evidence="1 2">
    <name type="scientific">Sphingobacterium corticibacter</name>
    <dbReference type="NCBI Taxonomy" id="2171749"/>
    <lineage>
        <taxon>Bacteria</taxon>
        <taxon>Pseudomonadati</taxon>
        <taxon>Bacteroidota</taxon>
        <taxon>Sphingobacteriia</taxon>
        <taxon>Sphingobacteriales</taxon>
        <taxon>Sphingobacteriaceae</taxon>
        <taxon>Sphingobacterium</taxon>
    </lineage>
</organism>
<proteinExistence type="predicted"/>
<dbReference type="Proteomes" id="UP000245627">
    <property type="component" value="Unassembled WGS sequence"/>
</dbReference>
<dbReference type="AlphaFoldDB" id="A0A2T8HI85"/>
<evidence type="ECO:0000313" key="2">
    <source>
        <dbReference type="Proteomes" id="UP000245627"/>
    </source>
</evidence>